<comment type="similarity">
    <text evidence="10 11">Belongs to the thiamine-phosphate synthase family.</text>
</comment>
<keyword evidence="4 10" id="KW-0479">Metal-binding</keyword>
<dbReference type="STRING" id="1035839.GCA_000238795_01995"/>
<evidence type="ECO:0000256" key="1">
    <source>
        <dbReference type="ARBA" id="ARBA00003814"/>
    </source>
</evidence>
<dbReference type="EMBL" id="QEPN01000009">
    <property type="protein sequence ID" value="RDE70088.1"/>
    <property type="molecule type" value="Genomic_DNA"/>
</dbReference>
<protein>
    <recommendedName>
        <fullName evidence="10">Thiamine-phosphate synthase</fullName>
        <shortName evidence="10">TP synthase</shortName>
        <shortName evidence="10">TPS</shortName>
        <ecNumber evidence="10">2.5.1.3</ecNumber>
    </recommendedName>
    <alternativeName>
        <fullName evidence="10">Thiamine-phosphate pyrophosphorylase</fullName>
        <shortName evidence="10">TMP pyrophosphorylase</shortName>
        <shortName evidence="10">TMP-PPase</shortName>
    </alternativeName>
</protein>
<evidence type="ECO:0000313" key="14">
    <source>
        <dbReference type="EMBL" id="RDE70088.1"/>
    </source>
</evidence>
<evidence type="ECO:0000256" key="12">
    <source>
        <dbReference type="RuleBase" id="RU004253"/>
    </source>
</evidence>
<organism evidence="14 15">
    <name type="scientific">Haemophilus sputorum</name>
    <dbReference type="NCBI Taxonomy" id="1078480"/>
    <lineage>
        <taxon>Bacteria</taxon>
        <taxon>Pseudomonadati</taxon>
        <taxon>Pseudomonadota</taxon>
        <taxon>Gammaproteobacteria</taxon>
        <taxon>Pasteurellales</taxon>
        <taxon>Pasteurellaceae</taxon>
        <taxon>Haemophilus</taxon>
    </lineage>
</organism>
<dbReference type="Gene3D" id="3.20.20.70">
    <property type="entry name" value="Aldolase class I"/>
    <property type="match status" value="1"/>
</dbReference>
<comment type="cofactor">
    <cofactor evidence="10">
        <name>Mg(2+)</name>
        <dbReference type="ChEBI" id="CHEBI:18420"/>
    </cofactor>
    <text evidence="10">Binds 1 Mg(2+) ion per subunit.</text>
</comment>
<comment type="function">
    <text evidence="1 10">Condenses 4-methyl-5-(beta-hydroxyethyl)thiazole monophosphate (THZ-P) and 2-methyl-4-amino-5-hydroxymethyl pyrimidine pyrophosphate (HMP-PP) to form thiamine monophosphate (TMP).</text>
</comment>
<dbReference type="CDD" id="cd00564">
    <property type="entry name" value="TMP_TenI"/>
    <property type="match status" value="1"/>
</dbReference>
<dbReference type="InterPro" id="IPR022998">
    <property type="entry name" value="ThiamineP_synth_TenI"/>
</dbReference>
<dbReference type="UniPathway" id="UPA00060">
    <property type="reaction ID" value="UER00141"/>
</dbReference>
<evidence type="ECO:0000256" key="11">
    <source>
        <dbReference type="RuleBase" id="RU003826"/>
    </source>
</evidence>
<dbReference type="GO" id="GO:0005737">
    <property type="term" value="C:cytoplasm"/>
    <property type="evidence" value="ECO:0007669"/>
    <property type="project" value="TreeGrafter"/>
</dbReference>
<evidence type="ECO:0000256" key="4">
    <source>
        <dbReference type="ARBA" id="ARBA00022723"/>
    </source>
</evidence>
<comment type="catalytic activity">
    <reaction evidence="8 10 11">
        <text>2-(2-carboxy-4-methylthiazol-5-yl)ethyl phosphate + 4-amino-2-methyl-5-(diphosphooxymethyl)pyrimidine + 2 H(+) = thiamine phosphate + CO2 + diphosphate</text>
        <dbReference type="Rhea" id="RHEA:47848"/>
        <dbReference type="ChEBI" id="CHEBI:15378"/>
        <dbReference type="ChEBI" id="CHEBI:16526"/>
        <dbReference type="ChEBI" id="CHEBI:33019"/>
        <dbReference type="ChEBI" id="CHEBI:37575"/>
        <dbReference type="ChEBI" id="CHEBI:57841"/>
        <dbReference type="ChEBI" id="CHEBI:62890"/>
        <dbReference type="EC" id="2.5.1.3"/>
    </reaction>
</comment>
<evidence type="ECO:0000313" key="15">
    <source>
        <dbReference type="Proteomes" id="UP000253872"/>
    </source>
</evidence>
<feature type="binding site" evidence="10">
    <location>
        <position position="181"/>
    </location>
    <ligand>
        <name>2-[(2R,5Z)-2-carboxy-4-methylthiazol-5(2H)-ylidene]ethyl phosphate</name>
        <dbReference type="ChEBI" id="CHEBI:62899"/>
    </ligand>
</feature>
<dbReference type="InterPro" id="IPR013785">
    <property type="entry name" value="Aldolase_TIM"/>
</dbReference>
<sequence>MNKMKTILPVYFIAGTQDVRHLSGDPAQNLLSVLKQALEAGITCFQFRDKGEHSLANQPIAQKALAQQCQALCRAFNVPFVINDDVALALELAADGVHVGQGDMPIETVFARTQGKMFVGLSTHSLVQAQLAQANPHIDYIGVGPIFPTQSKKDQDPAVGLDFVAYLRQAGITKPIVAIGGVNAESAPRLLGDGADGVAVISAIAQASDIAAVVKSLKG</sequence>
<dbReference type="PANTHER" id="PTHR20857:SF15">
    <property type="entry name" value="THIAMINE-PHOSPHATE SYNTHASE"/>
    <property type="match status" value="1"/>
</dbReference>
<evidence type="ECO:0000256" key="8">
    <source>
        <dbReference type="ARBA" id="ARBA00047851"/>
    </source>
</evidence>
<comment type="pathway">
    <text evidence="2 10 12">Cofactor biosynthesis; thiamine diphosphate biosynthesis; thiamine phosphate from 4-amino-2-methyl-5-diphosphomethylpyrimidine and 4-methyl-5-(2-phosphoethyl)-thiazole: step 1/1.</text>
</comment>
<evidence type="ECO:0000259" key="13">
    <source>
        <dbReference type="Pfam" id="PF02581"/>
    </source>
</evidence>
<dbReference type="GO" id="GO:0009228">
    <property type="term" value="P:thiamine biosynthetic process"/>
    <property type="evidence" value="ECO:0007669"/>
    <property type="project" value="UniProtKB-KW"/>
</dbReference>
<feature type="binding site" evidence="10">
    <location>
        <begin position="201"/>
        <end position="202"/>
    </location>
    <ligand>
        <name>2-[(2R,5Z)-2-carboxy-4-methylthiazol-5(2H)-ylidene]ethyl phosphate</name>
        <dbReference type="ChEBI" id="CHEBI:62899"/>
    </ligand>
</feature>
<accession>A0A369YFH4</accession>
<gene>
    <name evidence="10" type="primary">thiE</name>
    <name evidence="14" type="ORF">DPV93_09375</name>
</gene>
<comment type="catalytic activity">
    <reaction evidence="7 10 11">
        <text>4-methyl-5-(2-phosphooxyethyl)-thiazole + 4-amino-2-methyl-5-(diphosphooxymethyl)pyrimidine + H(+) = thiamine phosphate + diphosphate</text>
        <dbReference type="Rhea" id="RHEA:22328"/>
        <dbReference type="ChEBI" id="CHEBI:15378"/>
        <dbReference type="ChEBI" id="CHEBI:33019"/>
        <dbReference type="ChEBI" id="CHEBI:37575"/>
        <dbReference type="ChEBI" id="CHEBI:57841"/>
        <dbReference type="ChEBI" id="CHEBI:58296"/>
        <dbReference type="EC" id="2.5.1.3"/>
    </reaction>
</comment>
<comment type="caution">
    <text evidence="14">The sequence shown here is derived from an EMBL/GenBank/DDBJ whole genome shotgun (WGS) entry which is preliminary data.</text>
</comment>
<evidence type="ECO:0000256" key="3">
    <source>
        <dbReference type="ARBA" id="ARBA00022679"/>
    </source>
</evidence>
<dbReference type="GO" id="GO:0009229">
    <property type="term" value="P:thiamine diphosphate biosynthetic process"/>
    <property type="evidence" value="ECO:0007669"/>
    <property type="project" value="UniProtKB-UniRule"/>
</dbReference>
<dbReference type="HAMAP" id="MF_00097">
    <property type="entry name" value="TMP_synthase"/>
    <property type="match status" value="1"/>
</dbReference>
<evidence type="ECO:0000256" key="10">
    <source>
        <dbReference type="HAMAP-Rule" id="MF_00097"/>
    </source>
</evidence>
<evidence type="ECO:0000256" key="2">
    <source>
        <dbReference type="ARBA" id="ARBA00005165"/>
    </source>
</evidence>
<keyword evidence="5 10" id="KW-0460">Magnesium</keyword>
<feature type="domain" description="Thiamine phosphate synthase/TenI" evidence="13">
    <location>
        <begin position="11"/>
        <end position="204"/>
    </location>
</feature>
<keyword evidence="6 10" id="KW-0784">Thiamine biosynthesis</keyword>
<dbReference type="AlphaFoldDB" id="A0A369YFH4"/>
<dbReference type="FunFam" id="3.20.20.70:FF:000096">
    <property type="entry name" value="Thiamine-phosphate synthase"/>
    <property type="match status" value="1"/>
</dbReference>
<dbReference type="RefSeq" id="WP_111403900.1">
    <property type="nucleotide sequence ID" value="NZ_QEPN01000009.1"/>
</dbReference>
<keyword evidence="3 10" id="KW-0808">Transferase</keyword>
<comment type="catalytic activity">
    <reaction evidence="9 10 11">
        <text>2-[(2R,5Z)-2-carboxy-4-methylthiazol-5(2H)-ylidene]ethyl phosphate + 4-amino-2-methyl-5-(diphosphooxymethyl)pyrimidine + 2 H(+) = thiamine phosphate + CO2 + diphosphate</text>
        <dbReference type="Rhea" id="RHEA:47844"/>
        <dbReference type="ChEBI" id="CHEBI:15378"/>
        <dbReference type="ChEBI" id="CHEBI:16526"/>
        <dbReference type="ChEBI" id="CHEBI:33019"/>
        <dbReference type="ChEBI" id="CHEBI:37575"/>
        <dbReference type="ChEBI" id="CHEBI:57841"/>
        <dbReference type="ChEBI" id="CHEBI:62899"/>
        <dbReference type="EC" id="2.5.1.3"/>
    </reaction>
</comment>
<dbReference type="Proteomes" id="UP000253872">
    <property type="component" value="Unassembled WGS sequence"/>
</dbReference>
<dbReference type="GO" id="GO:0004789">
    <property type="term" value="F:thiamine-phosphate diphosphorylase activity"/>
    <property type="evidence" value="ECO:0007669"/>
    <property type="project" value="UniProtKB-UniRule"/>
</dbReference>
<feature type="binding site" evidence="10">
    <location>
        <position position="84"/>
    </location>
    <ligand>
        <name>Mg(2+)</name>
        <dbReference type="ChEBI" id="CHEBI:18420"/>
    </ligand>
</feature>
<feature type="binding site" evidence="10">
    <location>
        <position position="122"/>
    </location>
    <ligand>
        <name>4-amino-2-methyl-5-(diphosphooxymethyl)pyrimidine</name>
        <dbReference type="ChEBI" id="CHEBI:57841"/>
    </ligand>
</feature>
<dbReference type="GO" id="GO:0000287">
    <property type="term" value="F:magnesium ion binding"/>
    <property type="evidence" value="ECO:0007669"/>
    <property type="project" value="UniProtKB-UniRule"/>
</dbReference>
<name>A0A369YFH4_9PAST</name>
<proteinExistence type="inferred from homology"/>
<evidence type="ECO:0000256" key="5">
    <source>
        <dbReference type="ARBA" id="ARBA00022842"/>
    </source>
</evidence>
<feature type="binding site" evidence="10">
    <location>
        <position position="152"/>
    </location>
    <ligand>
        <name>4-amino-2-methyl-5-(diphosphooxymethyl)pyrimidine</name>
        <dbReference type="ChEBI" id="CHEBI:57841"/>
    </ligand>
</feature>
<evidence type="ECO:0000256" key="9">
    <source>
        <dbReference type="ARBA" id="ARBA00047883"/>
    </source>
</evidence>
<dbReference type="PANTHER" id="PTHR20857">
    <property type="entry name" value="THIAMINE-PHOSPHATE PYROPHOSPHORYLASE"/>
    <property type="match status" value="1"/>
</dbReference>
<dbReference type="NCBIfam" id="TIGR00693">
    <property type="entry name" value="thiE"/>
    <property type="match status" value="1"/>
</dbReference>
<evidence type="ECO:0000256" key="6">
    <source>
        <dbReference type="ARBA" id="ARBA00022977"/>
    </source>
</evidence>
<reference evidence="14 15" key="1">
    <citation type="submission" date="2018-05" db="EMBL/GenBank/DDBJ databases">
        <title>Draft Genome Sequences for a Diverse set of 7 Haemophilus Species.</title>
        <authorList>
            <person name="Nichols M."/>
            <person name="Topaz N."/>
            <person name="Wang X."/>
            <person name="Wang X."/>
            <person name="Boxrud D."/>
        </authorList>
    </citation>
    <scope>NUCLEOTIDE SEQUENCE [LARGE SCALE GENOMIC DNA]</scope>
    <source>
        <strain evidence="14 15">C2002001239</strain>
    </source>
</reference>
<feature type="binding site" evidence="10">
    <location>
        <position position="103"/>
    </location>
    <ligand>
        <name>Mg(2+)</name>
        <dbReference type="ChEBI" id="CHEBI:18420"/>
    </ligand>
</feature>
<feature type="binding site" evidence="10">
    <location>
        <begin position="149"/>
        <end position="151"/>
    </location>
    <ligand>
        <name>2-[(2R,5Z)-2-carboxy-4-methylthiazol-5(2H)-ylidene]ethyl phosphate</name>
        <dbReference type="ChEBI" id="CHEBI:62899"/>
    </ligand>
</feature>
<feature type="binding site" evidence="10">
    <location>
        <position position="83"/>
    </location>
    <ligand>
        <name>4-amino-2-methyl-5-(diphosphooxymethyl)pyrimidine</name>
        <dbReference type="ChEBI" id="CHEBI:57841"/>
    </ligand>
</feature>
<dbReference type="EC" id="2.5.1.3" evidence="10"/>
<dbReference type="InterPro" id="IPR034291">
    <property type="entry name" value="TMP_synthase"/>
</dbReference>
<feature type="binding site" evidence="10">
    <location>
        <begin position="46"/>
        <end position="50"/>
    </location>
    <ligand>
        <name>4-amino-2-methyl-5-(diphosphooxymethyl)pyrimidine</name>
        <dbReference type="ChEBI" id="CHEBI:57841"/>
    </ligand>
</feature>
<dbReference type="SUPFAM" id="SSF51391">
    <property type="entry name" value="Thiamin phosphate synthase"/>
    <property type="match status" value="1"/>
</dbReference>
<evidence type="ECO:0000256" key="7">
    <source>
        <dbReference type="ARBA" id="ARBA00047334"/>
    </source>
</evidence>
<dbReference type="InterPro" id="IPR036206">
    <property type="entry name" value="ThiamineP_synth_sf"/>
</dbReference>
<dbReference type="Pfam" id="PF02581">
    <property type="entry name" value="TMP-TENI"/>
    <property type="match status" value="1"/>
</dbReference>